<evidence type="ECO:0000313" key="2">
    <source>
        <dbReference type="Proteomes" id="UP001247805"/>
    </source>
</evidence>
<accession>A0ABU3SYY3</accession>
<gene>
    <name evidence="1" type="ORF">RS130_16040</name>
</gene>
<dbReference type="Proteomes" id="UP001247805">
    <property type="component" value="Unassembled WGS sequence"/>
</dbReference>
<keyword evidence="2" id="KW-1185">Reference proteome</keyword>
<organism evidence="1 2">
    <name type="scientific">Paraglaciecola aquimarina</name>
    <dbReference type="NCBI Taxonomy" id="1235557"/>
    <lineage>
        <taxon>Bacteria</taxon>
        <taxon>Pseudomonadati</taxon>
        <taxon>Pseudomonadota</taxon>
        <taxon>Gammaproteobacteria</taxon>
        <taxon>Alteromonadales</taxon>
        <taxon>Alteromonadaceae</taxon>
        <taxon>Paraglaciecola</taxon>
    </lineage>
</organism>
<evidence type="ECO:0000313" key="1">
    <source>
        <dbReference type="EMBL" id="MDU0355208.1"/>
    </source>
</evidence>
<protein>
    <submittedName>
        <fullName evidence="1">Uncharacterized protein</fullName>
    </submittedName>
</protein>
<dbReference type="RefSeq" id="WP_316026755.1">
    <property type="nucleotide sequence ID" value="NZ_JAWDIO010000002.1"/>
</dbReference>
<dbReference type="EMBL" id="JAWDIO010000002">
    <property type="protein sequence ID" value="MDU0355208.1"/>
    <property type="molecule type" value="Genomic_DNA"/>
</dbReference>
<name>A0ABU3SYY3_9ALTE</name>
<reference evidence="1 2" key="1">
    <citation type="submission" date="2023-10" db="EMBL/GenBank/DDBJ databases">
        <title>Glaciecola aquimarina strain GGW-M5 nov., isolated from a coastal seawater.</title>
        <authorList>
            <person name="Bayburt H."/>
            <person name="Kim J.M."/>
            <person name="Choi B.J."/>
            <person name="Jeon C.O."/>
        </authorList>
    </citation>
    <scope>NUCLEOTIDE SEQUENCE [LARGE SCALE GENOMIC DNA]</scope>
    <source>
        <strain evidence="1 2">KCTC 32108</strain>
    </source>
</reference>
<sequence length="122" mass="13643">MEASRKQLREGEALIQTGSETIIVARQDYQLEVTRIGGSSSPKEVEYEAKRLQAIGERWEDGIESVKEGNALIAKSKVSQTKAQQKVKEGRQIAETGANFIRNSQRMKLNLPLLEAQDSTIR</sequence>
<comment type="caution">
    <text evidence="1">The sequence shown here is derived from an EMBL/GenBank/DDBJ whole genome shotgun (WGS) entry which is preliminary data.</text>
</comment>
<proteinExistence type="predicted"/>